<dbReference type="InterPro" id="IPR016040">
    <property type="entry name" value="NAD(P)-bd_dom"/>
</dbReference>
<evidence type="ECO:0000313" key="3">
    <source>
        <dbReference type="Proteomes" id="UP000321261"/>
    </source>
</evidence>
<keyword evidence="3" id="KW-1185">Reference proteome</keyword>
<dbReference type="Pfam" id="PF13460">
    <property type="entry name" value="NAD_binding_10"/>
    <property type="match status" value="1"/>
</dbReference>
<name>A0A561T1G8_9PSEU</name>
<protein>
    <submittedName>
        <fullName evidence="2">Uncharacterized protein YbjT (DUF2867 family)</fullName>
    </submittedName>
</protein>
<sequence>MILVTGATGNVGRHVLFQLRAAGAADVRALVRSGAPHRPDGLDVATGGLDDPGGLDAALAGVETVFLVWPFLTTEVAPAVLEVIGRRARRLVYLSSVGVGGPEERADPIFALHADVERLIEACGLPWTALRSDTLASNALGWAEQVRTTGVVRGPLTAATAVVDPRDVAAVAARALTDDAHSGATHLLTGPQVISRTEQVEAIGAAIGRELHFEEVPAPDARARMLADGRPHALVDALLSAAENRAASTLVTSTVEDLTGKPARSFRQWAHDHREAFR</sequence>
<dbReference type="InterPro" id="IPR051604">
    <property type="entry name" value="Ergot_Alk_Oxidoreductase"/>
</dbReference>
<dbReference type="Gene3D" id="3.90.25.10">
    <property type="entry name" value="UDP-galactose 4-epimerase, domain 1"/>
    <property type="match status" value="1"/>
</dbReference>
<dbReference type="SUPFAM" id="SSF51735">
    <property type="entry name" value="NAD(P)-binding Rossmann-fold domains"/>
    <property type="match status" value="1"/>
</dbReference>
<dbReference type="RefSeq" id="WP_212612777.1">
    <property type="nucleotide sequence ID" value="NZ_VIWU01000001.1"/>
</dbReference>
<gene>
    <name evidence="2" type="ORF">FHX44_116902</name>
</gene>
<accession>A0A561T1G8</accession>
<comment type="caution">
    <text evidence="2">The sequence shown here is derived from an EMBL/GenBank/DDBJ whole genome shotgun (WGS) entry which is preliminary data.</text>
</comment>
<dbReference type="PANTHER" id="PTHR43162">
    <property type="match status" value="1"/>
</dbReference>
<dbReference type="InterPro" id="IPR036291">
    <property type="entry name" value="NAD(P)-bd_dom_sf"/>
</dbReference>
<dbReference type="EMBL" id="VIWU01000001">
    <property type="protein sequence ID" value="TWF80959.1"/>
    <property type="molecule type" value="Genomic_DNA"/>
</dbReference>
<feature type="domain" description="NAD(P)-binding" evidence="1">
    <location>
        <begin position="6"/>
        <end position="178"/>
    </location>
</feature>
<dbReference type="Gene3D" id="3.40.50.720">
    <property type="entry name" value="NAD(P)-binding Rossmann-like Domain"/>
    <property type="match status" value="1"/>
</dbReference>
<evidence type="ECO:0000313" key="2">
    <source>
        <dbReference type="EMBL" id="TWF80959.1"/>
    </source>
</evidence>
<organism evidence="2 3">
    <name type="scientific">Pseudonocardia hierapolitana</name>
    <dbReference type="NCBI Taxonomy" id="1128676"/>
    <lineage>
        <taxon>Bacteria</taxon>
        <taxon>Bacillati</taxon>
        <taxon>Actinomycetota</taxon>
        <taxon>Actinomycetes</taxon>
        <taxon>Pseudonocardiales</taxon>
        <taxon>Pseudonocardiaceae</taxon>
        <taxon>Pseudonocardia</taxon>
    </lineage>
</organism>
<dbReference type="AlphaFoldDB" id="A0A561T1G8"/>
<dbReference type="PANTHER" id="PTHR43162:SF1">
    <property type="entry name" value="PRESTALK A DIFFERENTIATION PROTEIN A"/>
    <property type="match status" value="1"/>
</dbReference>
<proteinExistence type="predicted"/>
<dbReference type="Proteomes" id="UP000321261">
    <property type="component" value="Unassembled WGS sequence"/>
</dbReference>
<evidence type="ECO:0000259" key="1">
    <source>
        <dbReference type="Pfam" id="PF13460"/>
    </source>
</evidence>
<reference evidence="2 3" key="1">
    <citation type="submission" date="2019-06" db="EMBL/GenBank/DDBJ databases">
        <title>Sequencing the genomes of 1000 actinobacteria strains.</title>
        <authorList>
            <person name="Klenk H.-P."/>
        </authorList>
    </citation>
    <scope>NUCLEOTIDE SEQUENCE [LARGE SCALE GENOMIC DNA]</scope>
    <source>
        <strain evidence="2 3">DSM 45671</strain>
    </source>
</reference>